<dbReference type="AlphaFoldDB" id="A0A9P5YKX0"/>
<protein>
    <submittedName>
        <fullName evidence="2">Uncharacterized protein</fullName>
    </submittedName>
</protein>
<dbReference type="Proteomes" id="UP000807469">
    <property type="component" value="Unassembled WGS sequence"/>
</dbReference>
<feature type="region of interest" description="Disordered" evidence="1">
    <location>
        <begin position="187"/>
        <end position="219"/>
    </location>
</feature>
<organism evidence="2 3">
    <name type="scientific">Pholiota conissans</name>
    <dbReference type="NCBI Taxonomy" id="109636"/>
    <lineage>
        <taxon>Eukaryota</taxon>
        <taxon>Fungi</taxon>
        <taxon>Dikarya</taxon>
        <taxon>Basidiomycota</taxon>
        <taxon>Agaricomycotina</taxon>
        <taxon>Agaricomycetes</taxon>
        <taxon>Agaricomycetidae</taxon>
        <taxon>Agaricales</taxon>
        <taxon>Agaricineae</taxon>
        <taxon>Strophariaceae</taxon>
        <taxon>Pholiota</taxon>
    </lineage>
</organism>
<sequence length="250" mass="28146">MLTLSHLPQLFCCATAHEGAHEGSCFYRVAWRAVGTTRRRALGNWDSDILTRMLVCSDTSAAEVGDERHTDSTTSPSHKTKTCRPTKLTKIRLINMFILSWTLECEKKKEPKMRQGISCMILTDKAGRNSYVLFEVQTRETVEVVLKMRMLLRVRLKLRIMLRPSVRSRSQFRLRLRERRSATLALDGTGSITGNTAGDAGAEDGNPKHKNTQGAKERRLRESGIQGASLLVCCAVEGLDRTRTTLYQAF</sequence>
<gene>
    <name evidence="2" type="ORF">BDN70DRAFT_901832</name>
</gene>
<evidence type="ECO:0000256" key="1">
    <source>
        <dbReference type="SAM" id="MobiDB-lite"/>
    </source>
</evidence>
<comment type="caution">
    <text evidence="2">The sequence shown here is derived from an EMBL/GenBank/DDBJ whole genome shotgun (WGS) entry which is preliminary data.</text>
</comment>
<evidence type="ECO:0000313" key="2">
    <source>
        <dbReference type="EMBL" id="KAF9470803.1"/>
    </source>
</evidence>
<dbReference type="EMBL" id="MU155844">
    <property type="protein sequence ID" value="KAF9470803.1"/>
    <property type="molecule type" value="Genomic_DNA"/>
</dbReference>
<accession>A0A9P5YKX0</accession>
<reference evidence="2" key="1">
    <citation type="submission" date="2020-11" db="EMBL/GenBank/DDBJ databases">
        <authorList>
            <consortium name="DOE Joint Genome Institute"/>
            <person name="Ahrendt S."/>
            <person name="Riley R."/>
            <person name="Andreopoulos W."/>
            <person name="Labutti K."/>
            <person name="Pangilinan J."/>
            <person name="Ruiz-Duenas F.J."/>
            <person name="Barrasa J.M."/>
            <person name="Sanchez-Garcia M."/>
            <person name="Camarero S."/>
            <person name="Miyauchi S."/>
            <person name="Serrano A."/>
            <person name="Linde D."/>
            <person name="Babiker R."/>
            <person name="Drula E."/>
            <person name="Ayuso-Fernandez I."/>
            <person name="Pacheco R."/>
            <person name="Padilla G."/>
            <person name="Ferreira P."/>
            <person name="Barriuso J."/>
            <person name="Kellner H."/>
            <person name="Castanera R."/>
            <person name="Alfaro M."/>
            <person name="Ramirez L."/>
            <person name="Pisabarro A.G."/>
            <person name="Kuo A."/>
            <person name="Tritt A."/>
            <person name="Lipzen A."/>
            <person name="He G."/>
            <person name="Yan M."/>
            <person name="Ng V."/>
            <person name="Cullen D."/>
            <person name="Martin F."/>
            <person name="Rosso M.-N."/>
            <person name="Henrissat B."/>
            <person name="Hibbett D."/>
            <person name="Martinez A.T."/>
            <person name="Grigoriev I.V."/>
        </authorList>
    </citation>
    <scope>NUCLEOTIDE SEQUENCE</scope>
    <source>
        <strain evidence="2">CIRM-BRFM 674</strain>
    </source>
</reference>
<proteinExistence type="predicted"/>
<name>A0A9P5YKX0_9AGAR</name>
<evidence type="ECO:0000313" key="3">
    <source>
        <dbReference type="Proteomes" id="UP000807469"/>
    </source>
</evidence>
<keyword evidence="3" id="KW-1185">Reference proteome</keyword>